<dbReference type="Ensembl" id="ENSMZET00005039438.1">
    <property type="protein sequence ID" value="ENSMZEP00005038037.1"/>
    <property type="gene ID" value="ENSMZEG00005028447.1"/>
</dbReference>
<protein>
    <recommendedName>
        <fullName evidence="1">Costars domain-containing protein</fullName>
    </recommendedName>
</protein>
<reference evidence="2" key="2">
    <citation type="submission" date="2025-09" db="UniProtKB">
        <authorList>
            <consortium name="Ensembl"/>
        </authorList>
    </citation>
    <scope>IDENTIFICATION</scope>
</reference>
<keyword evidence="3" id="KW-1185">Reference proteome</keyword>
<proteinExistence type="predicted"/>
<accession>A0A3P9DUR4</accession>
<dbReference type="AlphaFoldDB" id="A0A3P9DUR4"/>
<sequence length="62" mass="6854">MSLDLLVQGIQQLGSENAKGKFITKFSLVATLTATRKKVIAFQGELVLQSVHNNVDIIRLQE</sequence>
<dbReference type="Proteomes" id="UP000265160">
    <property type="component" value="Unplaced"/>
</dbReference>
<evidence type="ECO:0000313" key="3">
    <source>
        <dbReference type="Proteomes" id="UP000265160"/>
    </source>
</evidence>
<evidence type="ECO:0000313" key="2">
    <source>
        <dbReference type="Ensembl" id="ENSMZEP00005038037.1"/>
    </source>
</evidence>
<dbReference type="InterPro" id="IPR027817">
    <property type="entry name" value="Costars_dom"/>
</dbReference>
<organism evidence="2 3">
    <name type="scientific">Maylandia zebra</name>
    <name type="common">zebra mbuna</name>
    <dbReference type="NCBI Taxonomy" id="106582"/>
    <lineage>
        <taxon>Eukaryota</taxon>
        <taxon>Metazoa</taxon>
        <taxon>Chordata</taxon>
        <taxon>Craniata</taxon>
        <taxon>Vertebrata</taxon>
        <taxon>Euteleostomi</taxon>
        <taxon>Actinopterygii</taxon>
        <taxon>Neopterygii</taxon>
        <taxon>Teleostei</taxon>
        <taxon>Neoteleostei</taxon>
        <taxon>Acanthomorphata</taxon>
        <taxon>Ovalentaria</taxon>
        <taxon>Cichlomorphae</taxon>
        <taxon>Cichliformes</taxon>
        <taxon>Cichlidae</taxon>
        <taxon>African cichlids</taxon>
        <taxon>Pseudocrenilabrinae</taxon>
        <taxon>Haplochromini</taxon>
        <taxon>Maylandia</taxon>
        <taxon>Maylandia zebra complex</taxon>
    </lineage>
</organism>
<name>A0A3P9DUR4_9CICH</name>
<dbReference type="Pfam" id="PF14705">
    <property type="entry name" value="Costars"/>
    <property type="match status" value="1"/>
</dbReference>
<feature type="domain" description="Costars" evidence="1">
    <location>
        <begin position="5"/>
        <end position="58"/>
    </location>
</feature>
<dbReference type="GeneTree" id="ENSGT00940000180404"/>
<reference evidence="2" key="1">
    <citation type="submission" date="2025-08" db="UniProtKB">
        <authorList>
            <consortium name="Ensembl"/>
        </authorList>
    </citation>
    <scope>IDENTIFICATION</scope>
</reference>
<dbReference type="Gene3D" id="1.10.10.1540">
    <property type="entry name" value="Costar domain"/>
    <property type="match status" value="1"/>
</dbReference>
<evidence type="ECO:0000259" key="1">
    <source>
        <dbReference type="Pfam" id="PF14705"/>
    </source>
</evidence>
<dbReference type="InterPro" id="IPR038095">
    <property type="entry name" value="Costars_sf"/>
</dbReference>